<evidence type="ECO:0000256" key="5">
    <source>
        <dbReference type="ARBA" id="ARBA00022692"/>
    </source>
</evidence>
<evidence type="ECO:0000256" key="11">
    <source>
        <dbReference type="HAMAP-Rule" id="MF_01393"/>
    </source>
</evidence>
<keyword evidence="4 11" id="KW-0138">CF(0)</keyword>
<feature type="transmembrane region" description="Helical" evidence="11">
    <location>
        <begin position="27"/>
        <end position="49"/>
    </location>
</feature>
<organism evidence="13 14">
    <name type="scientific">Candidatus Avelusimicrobium gallicola</name>
    <dbReference type="NCBI Taxonomy" id="2562704"/>
    <lineage>
        <taxon>Bacteria</taxon>
        <taxon>Pseudomonadati</taxon>
        <taxon>Elusimicrobiota</taxon>
        <taxon>Elusimicrobia</taxon>
        <taxon>Elusimicrobiales</taxon>
        <taxon>Elusimicrobiaceae</taxon>
        <taxon>Candidatus Avelusimicrobium</taxon>
    </lineage>
</organism>
<feature type="transmembrane region" description="Helical" evidence="11">
    <location>
        <begin position="188"/>
        <end position="214"/>
    </location>
</feature>
<dbReference type="OrthoDB" id="9809130at2"/>
<dbReference type="InterPro" id="IPR000568">
    <property type="entry name" value="ATP_synth_F0_asu"/>
</dbReference>
<evidence type="ECO:0000313" key="13">
    <source>
        <dbReference type="EMBL" id="OUO57656.1"/>
    </source>
</evidence>
<evidence type="ECO:0000256" key="12">
    <source>
        <dbReference type="RuleBase" id="RU000483"/>
    </source>
</evidence>
<evidence type="ECO:0000256" key="10">
    <source>
        <dbReference type="ARBA" id="ARBA00023310"/>
    </source>
</evidence>
<dbReference type="SUPFAM" id="SSF81336">
    <property type="entry name" value="F1F0 ATP synthase subunit A"/>
    <property type="match status" value="1"/>
</dbReference>
<dbReference type="InterPro" id="IPR035908">
    <property type="entry name" value="F0_ATP_A_sf"/>
</dbReference>
<evidence type="ECO:0000256" key="1">
    <source>
        <dbReference type="ARBA" id="ARBA00004141"/>
    </source>
</evidence>
<dbReference type="PANTHER" id="PTHR11410">
    <property type="entry name" value="ATP SYNTHASE SUBUNIT A"/>
    <property type="match status" value="1"/>
</dbReference>
<sequence length="253" mass="27248">MDVAEIIAHHILDHDWGVTLDGFRLPITTHSVTLLAISVVLLLGLSWIARLGPSRAGRLLKTLMEEYVSFIRDGIVLPNMGKEGKSFLPYFCTLFLFVLCSALAGLIPNMKTATANISVTAALALCSGGLILYCGLKFHGPIGFLKGFIPSGTPGWLVPLIFPLEVVSMIIKVCVLAIRLFANMLSGHMVLICLLLIIFVVGQMHIAAGAGALLPAMGLELFMTCLELLVAFLQAYVFTLLTSIFAGSVIHTH</sequence>
<dbReference type="InterPro" id="IPR045083">
    <property type="entry name" value="ATP_synth_F0_asu_bact/mt"/>
</dbReference>
<protein>
    <recommendedName>
        <fullName evidence="11 12">ATP synthase subunit a</fullName>
    </recommendedName>
    <alternativeName>
        <fullName evidence="11">ATP synthase F0 sector subunit a</fullName>
    </alternativeName>
    <alternativeName>
        <fullName evidence="11">F-ATPase subunit 6</fullName>
    </alternativeName>
</protein>
<evidence type="ECO:0000256" key="6">
    <source>
        <dbReference type="ARBA" id="ARBA00022781"/>
    </source>
</evidence>
<keyword evidence="10 11" id="KW-0066">ATP synthesis</keyword>
<keyword evidence="5 11" id="KW-0812">Transmembrane</keyword>
<evidence type="ECO:0000256" key="4">
    <source>
        <dbReference type="ARBA" id="ARBA00022547"/>
    </source>
</evidence>
<dbReference type="PANTHER" id="PTHR11410:SF0">
    <property type="entry name" value="ATP SYNTHASE SUBUNIT A"/>
    <property type="match status" value="1"/>
</dbReference>
<evidence type="ECO:0000256" key="8">
    <source>
        <dbReference type="ARBA" id="ARBA00023065"/>
    </source>
</evidence>
<dbReference type="NCBIfam" id="TIGR01131">
    <property type="entry name" value="ATP_synt_6_or_A"/>
    <property type="match status" value="1"/>
</dbReference>
<dbReference type="PRINTS" id="PR00123">
    <property type="entry name" value="ATPASEA"/>
</dbReference>
<evidence type="ECO:0000256" key="7">
    <source>
        <dbReference type="ARBA" id="ARBA00022989"/>
    </source>
</evidence>
<accession>A0A1Y4DF01</accession>
<evidence type="ECO:0000256" key="9">
    <source>
        <dbReference type="ARBA" id="ARBA00023136"/>
    </source>
</evidence>
<keyword evidence="9 11" id="KW-0472">Membrane</keyword>
<dbReference type="CDD" id="cd00310">
    <property type="entry name" value="ATP-synt_Fo_a_6"/>
    <property type="match status" value="1"/>
</dbReference>
<keyword evidence="11" id="KW-1003">Cell membrane</keyword>
<keyword evidence="14" id="KW-1185">Reference proteome</keyword>
<dbReference type="Gene3D" id="1.20.120.220">
    <property type="entry name" value="ATP synthase, F0 complex, subunit A"/>
    <property type="match status" value="1"/>
</dbReference>
<evidence type="ECO:0000256" key="3">
    <source>
        <dbReference type="ARBA" id="ARBA00022448"/>
    </source>
</evidence>
<evidence type="ECO:0000256" key="2">
    <source>
        <dbReference type="ARBA" id="ARBA00006810"/>
    </source>
</evidence>
<feature type="transmembrane region" description="Helical" evidence="11">
    <location>
        <begin position="226"/>
        <end position="250"/>
    </location>
</feature>
<dbReference type="Proteomes" id="UP000196368">
    <property type="component" value="Unassembled WGS sequence"/>
</dbReference>
<dbReference type="GO" id="GO:0046933">
    <property type="term" value="F:proton-transporting ATP synthase activity, rotational mechanism"/>
    <property type="evidence" value="ECO:0007669"/>
    <property type="project" value="UniProtKB-UniRule"/>
</dbReference>
<keyword evidence="7 11" id="KW-1133">Transmembrane helix</keyword>
<comment type="subcellular location">
    <subcellularLocation>
        <location evidence="11 12">Cell membrane</location>
        <topology evidence="11 12">Multi-pass membrane protein</topology>
    </subcellularLocation>
    <subcellularLocation>
        <location evidence="1">Membrane</location>
        <topology evidence="1">Multi-pass membrane protein</topology>
    </subcellularLocation>
</comment>
<dbReference type="HAMAP" id="MF_01393">
    <property type="entry name" value="ATP_synth_a_bact"/>
    <property type="match status" value="1"/>
</dbReference>
<feature type="transmembrane region" description="Helical" evidence="11">
    <location>
        <begin position="87"/>
        <end position="107"/>
    </location>
</feature>
<dbReference type="GO" id="GO:0045259">
    <property type="term" value="C:proton-transporting ATP synthase complex"/>
    <property type="evidence" value="ECO:0007669"/>
    <property type="project" value="UniProtKB-KW"/>
</dbReference>
<evidence type="ECO:0000313" key="14">
    <source>
        <dbReference type="Proteomes" id="UP000196368"/>
    </source>
</evidence>
<proteinExistence type="inferred from homology"/>
<keyword evidence="6 11" id="KW-0375">Hydrogen ion transport</keyword>
<gene>
    <name evidence="11" type="primary">atpB</name>
    <name evidence="13" type="ORF">B5F75_02460</name>
</gene>
<dbReference type="AlphaFoldDB" id="A0A1Y4DF01"/>
<comment type="function">
    <text evidence="11 12">Key component of the proton channel; it plays a direct role in the translocation of protons across the membrane.</text>
</comment>
<dbReference type="EMBL" id="NFJD01000001">
    <property type="protein sequence ID" value="OUO57656.1"/>
    <property type="molecule type" value="Genomic_DNA"/>
</dbReference>
<dbReference type="GO" id="GO:0005886">
    <property type="term" value="C:plasma membrane"/>
    <property type="evidence" value="ECO:0007669"/>
    <property type="project" value="UniProtKB-SubCell"/>
</dbReference>
<comment type="caution">
    <text evidence="13">The sequence shown here is derived from an EMBL/GenBank/DDBJ whole genome shotgun (WGS) entry which is preliminary data.</text>
</comment>
<name>A0A1Y4DF01_9BACT</name>
<feature type="transmembrane region" description="Helical" evidence="11">
    <location>
        <begin position="113"/>
        <end position="136"/>
    </location>
</feature>
<dbReference type="Pfam" id="PF00119">
    <property type="entry name" value="ATP-synt_A"/>
    <property type="match status" value="1"/>
</dbReference>
<dbReference type="RefSeq" id="WP_087287401.1">
    <property type="nucleotide sequence ID" value="NZ_NFJD01000001.1"/>
</dbReference>
<feature type="transmembrane region" description="Helical" evidence="11">
    <location>
        <begin position="157"/>
        <end position="182"/>
    </location>
</feature>
<keyword evidence="8 11" id="KW-0406">Ion transport</keyword>
<reference evidence="14" key="1">
    <citation type="submission" date="2017-04" db="EMBL/GenBank/DDBJ databases">
        <title>Function of individual gut microbiota members based on whole genome sequencing of pure cultures obtained from chicken caecum.</title>
        <authorList>
            <person name="Medvecky M."/>
            <person name="Cejkova D."/>
            <person name="Polansky O."/>
            <person name="Karasova D."/>
            <person name="Kubasova T."/>
            <person name="Cizek A."/>
            <person name="Rychlik I."/>
        </authorList>
    </citation>
    <scope>NUCLEOTIDE SEQUENCE [LARGE SCALE GENOMIC DNA]</scope>
    <source>
        <strain evidence="14">An273</strain>
    </source>
</reference>
<keyword evidence="3 11" id="KW-0813">Transport</keyword>
<comment type="similarity">
    <text evidence="2 11 12">Belongs to the ATPase A chain family.</text>
</comment>